<sequence>MQHKIRTPRRRAEVVAAAFFMLMLLLRAQWIATTPCPLSYRVKDRPRMLTTPTTTTMATVRTVINCYRAPFPR</sequence>
<reference evidence="2" key="1">
    <citation type="submission" date="2018-01" db="EMBL/GenBank/DDBJ databases">
        <title>An insight into the sialome of Amazonian anophelines.</title>
        <authorList>
            <person name="Ribeiro J.M."/>
            <person name="Scarpassa V."/>
            <person name="Calvo E."/>
        </authorList>
    </citation>
    <scope>NUCLEOTIDE SEQUENCE</scope>
</reference>
<organism evidence="2">
    <name type="scientific">Anopheles darlingi</name>
    <name type="common">Mosquito</name>
    <dbReference type="NCBI Taxonomy" id="43151"/>
    <lineage>
        <taxon>Eukaryota</taxon>
        <taxon>Metazoa</taxon>
        <taxon>Ecdysozoa</taxon>
        <taxon>Arthropoda</taxon>
        <taxon>Hexapoda</taxon>
        <taxon>Insecta</taxon>
        <taxon>Pterygota</taxon>
        <taxon>Neoptera</taxon>
        <taxon>Endopterygota</taxon>
        <taxon>Diptera</taxon>
        <taxon>Nematocera</taxon>
        <taxon>Culicoidea</taxon>
        <taxon>Culicidae</taxon>
        <taxon>Anophelinae</taxon>
        <taxon>Anopheles</taxon>
    </lineage>
</organism>
<evidence type="ECO:0000313" key="2">
    <source>
        <dbReference type="EMBL" id="MBW73685.1"/>
    </source>
</evidence>
<feature type="chain" id="PRO_5014708079" evidence="1">
    <location>
        <begin position="29"/>
        <end position="73"/>
    </location>
</feature>
<name>A0A2M4D7Z7_ANODA</name>
<protein>
    <submittedName>
        <fullName evidence="2">Putative secreted protein</fullName>
    </submittedName>
</protein>
<accession>A0A2M4D7Z7</accession>
<proteinExistence type="predicted"/>
<dbReference type="EMBL" id="GGFL01009507">
    <property type="protein sequence ID" value="MBW73685.1"/>
    <property type="molecule type" value="Transcribed_RNA"/>
</dbReference>
<keyword evidence="1" id="KW-0732">Signal</keyword>
<feature type="signal peptide" evidence="1">
    <location>
        <begin position="1"/>
        <end position="28"/>
    </location>
</feature>
<evidence type="ECO:0000256" key="1">
    <source>
        <dbReference type="SAM" id="SignalP"/>
    </source>
</evidence>
<dbReference type="AlphaFoldDB" id="A0A2M4D7Z7"/>